<dbReference type="EMBL" id="JAZAVK010000071">
    <property type="protein sequence ID" value="KAK7426109.1"/>
    <property type="molecule type" value="Genomic_DNA"/>
</dbReference>
<feature type="region of interest" description="Disordered" evidence="1">
    <location>
        <begin position="1"/>
        <end position="31"/>
    </location>
</feature>
<comment type="caution">
    <text evidence="2">The sequence shown here is derived from an EMBL/GenBank/DDBJ whole genome shotgun (WGS) entry which is preliminary data.</text>
</comment>
<proteinExistence type="predicted"/>
<reference evidence="2 3" key="1">
    <citation type="journal article" date="2025" name="Microbiol. Resour. Announc.">
        <title>Draft genome sequences for Neonectria magnoliae and Neonectria punicea, canker pathogens of Liriodendron tulipifera and Acer saccharum in West Virginia.</title>
        <authorList>
            <person name="Petronek H.M."/>
            <person name="Kasson M.T."/>
            <person name="Metheny A.M."/>
            <person name="Stauder C.M."/>
            <person name="Lovett B."/>
            <person name="Lynch S.C."/>
            <person name="Garnas J.R."/>
            <person name="Kasson L.R."/>
            <person name="Stajich J.E."/>
        </authorList>
    </citation>
    <scope>NUCLEOTIDE SEQUENCE [LARGE SCALE GENOMIC DNA]</scope>
    <source>
        <strain evidence="2 3">NRRL 64651</strain>
    </source>
</reference>
<evidence type="ECO:0000256" key="1">
    <source>
        <dbReference type="SAM" id="MobiDB-lite"/>
    </source>
</evidence>
<protein>
    <submittedName>
        <fullName evidence="2">Uncharacterized protein</fullName>
    </submittedName>
</protein>
<accession>A0ABR1HZ78</accession>
<feature type="region of interest" description="Disordered" evidence="1">
    <location>
        <begin position="69"/>
        <end position="89"/>
    </location>
</feature>
<gene>
    <name evidence="2" type="ORF">QQZ08_007419</name>
</gene>
<evidence type="ECO:0000313" key="3">
    <source>
        <dbReference type="Proteomes" id="UP001498421"/>
    </source>
</evidence>
<sequence>MAHIKIPKDQQEWSKETREHHSDPTTVTISDFGKDALGSASKLGYRDWLHLKIVWPQFRHQPSHDDFFGTNTGPGWRANAHAALSQEDW</sequence>
<feature type="compositionally biased region" description="Basic and acidic residues" evidence="1">
    <location>
        <begin position="1"/>
        <end position="23"/>
    </location>
</feature>
<organism evidence="2 3">
    <name type="scientific">Neonectria magnoliae</name>
    <dbReference type="NCBI Taxonomy" id="2732573"/>
    <lineage>
        <taxon>Eukaryota</taxon>
        <taxon>Fungi</taxon>
        <taxon>Dikarya</taxon>
        <taxon>Ascomycota</taxon>
        <taxon>Pezizomycotina</taxon>
        <taxon>Sordariomycetes</taxon>
        <taxon>Hypocreomycetidae</taxon>
        <taxon>Hypocreales</taxon>
        <taxon>Nectriaceae</taxon>
        <taxon>Neonectria</taxon>
    </lineage>
</organism>
<name>A0ABR1HZ78_9HYPO</name>
<keyword evidence="3" id="KW-1185">Reference proteome</keyword>
<evidence type="ECO:0000313" key="2">
    <source>
        <dbReference type="EMBL" id="KAK7426109.1"/>
    </source>
</evidence>
<dbReference type="Proteomes" id="UP001498421">
    <property type="component" value="Unassembled WGS sequence"/>
</dbReference>